<evidence type="ECO:0000313" key="2">
    <source>
        <dbReference type="EMBL" id="SMX27816.1"/>
    </source>
</evidence>
<proteinExistence type="predicted"/>
<dbReference type="AlphaFoldDB" id="A0A238JDA5"/>
<feature type="transmembrane region" description="Helical" evidence="1">
    <location>
        <begin position="57"/>
        <end position="82"/>
    </location>
</feature>
<feature type="transmembrane region" description="Helical" evidence="1">
    <location>
        <begin position="6"/>
        <end position="21"/>
    </location>
</feature>
<organism evidence="2 3">
    <name type="scientific">Pelagimonas phthalicica</name>
    <dbReference type="NCBI Taxonomy" id="1037362"/>
    <lineage>
        <taxon>Bacteria</taxon>
        <taxon>Pseudomonadati</taxon>
        <taxon>Pseudomonadota</taxon>
        <taxon>Alphaproteobacteria</taxon>
        <taxon>Rhodobacterales</taxon>
        <taxon>Roseobacteraceae</taxon>
        <taxon>Pelagimonas</taxon>
    </lineage>
</organism>
<gene>
    <name evidence="2" type="ORF">TRP8649_01926</name>
</gene>
<evidence type="ECO:0000256" key="1">
    <source>
        <dbReference type="SAM" id="Phobius"/>
    </source>
</evidence>
<name>A0A238JDA5_9RHOB</name>
<evidence type="ECO:0000313" key="3">
    <source>
        <dbReference type="Proteomes" id="UP000225972"/>
    </source>
</evidence>
<keyword evidence="1" id="KW-0812">Transmembrane</keyword>
<feature type="transmembrane region" description="Helical" evidence="1">
    <location>
        <begin position="28"/>
        <end position="45"/>
    </location>
</feature>
<reference evidence="3" key="1">
    <citation type="submission" date="2017-05" db="EMBL/GenBank/DDBJ databases">
        <authorList>
            <person name="Rodrigo-Torres L."/>
            <person name="Arahal R. D."/>
            <person name="Lucena T."/>
        </authorList>
    </citation>
    <scope>NUCLEOTIDE SEQUENCE [LARGE SCALE GENOMIC DNA]</scope>
    <source>
        <strain evidence="3">CECT 8649</strain>
    </source>
</reference>
<sequence length="88" mass="9562">MLMIIPFAAFLIGLLLGYLPLRSCYGEVTWAFTASLIGFGAWLLFKELTVPGLDGVMYTLLGLFVVTPSLIATLIGAALAHLRPREMC</sequence>
<dbReference type="EMBL" id="FXXP01000001">
    <property type="protein sequence ID" value="SMX27816.1"/>
    <property type="molecule type" value="Genomic_DNA"/>
</dbReference>
<dbReference type="OrthoDB" id="9977829at2"/>
<dbReference type="RefSeq" id="WP_099244252.1">
    <property type="nucleotide sequence ID" value="NZ_FXXP01000001.1"/>
</dbReference>
<dbReference type="Proteomes" id="UP000225972">
    <property type="component" value="Unassembled WGS sequence"/>
</dbReference>
<keyword evidence="1" id="KW-0472">Membrane</keyword>
<keyword evidence="3" id="KW-1185">Reference proteome</keyword>
<protein>
    <submittedName>
        <fullName evidence="2">Uncharacterized protein</fullName>
    </submittedName>
</protein>
<accession>A0A238JDA5</accession>
<keyword evidence="1" id="KW-1133">Transmembrane helix</keyword>